<dbReference type="Pfam" id="PF17319">
    <property type="entry name" value="DUF5362"/>
    <property type="match status" value="1"/>
</dbReference>
<gene>
    <name evidence="2" type="ORF">LOC68_15120</name>
</gene>
<keyword evidence="3" id="KW-1185">Reference proteome</keyword>
<evidence type="ECO:0000313" key="2">
    <source>
        <dbReference type="EMBL" id="MCC9629722.1"/>
    </source>
</evidence>
<feature type="transmembrane region" description="Helical" evidence="1">
    <location>
        <begin position="106"/>
        <end position="131"/>
    </location>
</feature>
<feature type="transmembrane region" description="Helical" evidence="1">
    <location>
        <begin position="42"/>
        <end position="62"/>
    </location>
</feature>
<organism evidence="2 3">
    <name type="scientific">Blastopirellula sediminis</name>
    <dbReference type="NCBI Taxonomy" id="2894196"/>
    <lineage>
        <taxon>Bacteria</taxon>
        <taxon>Pseudomonadati</taxon>
        <taxon>Planctomycetota</taxon>
        <taxon>Planctomycetia</taxon>
        <taxon>Pirellulales</taxon>
        <taxon>Pirellulaceae</taxon>
        <taxon>Blastopirellula</taxon>
    </lineage>
</organism>
<proteinExistence type="predicted"/>
<name>A0A9X1MPM6_9BACT</name>
<dbReference type="AlphaFoldDB" id="A0A9X1MPM6"/>
<dbReference type="EMBL" id="JAJKFT010000010">
    <property type="protein sequence ID" value="MCC9629722.1"/>
    <property type="molecule type" value="Genomic_DNA"/>
</dbReference>
<reference evidence="2" key="1">
    <citation type="submission" date="2021-11" db="EMBL/GenBank/DDBJ databases">
        <title>Genome sequence.</title>
        <authorList>
            <person name="Sun Q."/>
        </authorList>
    </citation>
    <scope>NUCLEOTIDE SEQUENCE</scope>
    <source>
        <strain evidence="2">JC732</strain>
    </source>
</reference>
<evidence type="ECO:0000313" key="3">
    <source>
        <dbReference type="Proteomes" id="UP001139103"/>
    </source>
</evidence>
<dbReference type="RefSeq" id="WP_230220251.1">
    <property type="nucleotide sequence ID" value="NZ_JAJKFT010000010.1"/>
</dbReference>
<evidence type="ECO:0000256" key="1">
    <source>
        <dbReference type="SAM" id="Phobius"/>
    </source>
</evidence>
<keyword evidence="1" id="KW-0812">Transmembrane</keyword>
<dbReference type="InterPro" id="IPR035287">
    <property type="entry name" value="DUF5362"/>
</dbReference>
<comment type="caution">
    <text evidence="2">The sequence shown here is derived from an EMBL/GenBank/DDBJ whole genome shotgun (WGS) entry which is preliminary data.</text>
</comment>
<keyword evidence="1" id="KW-0472">Membrane</keyword>
<keyword evidence="1" id="KW-1133">Transmembrane helix</keyword>
<accession>A0A9X1MPM6</accession>
<sequence>MSDNPFASPAEADSSLSTTGVESLGSLGILQPLVKIGVWSKIFAVAMILVGILLIISISGIIVGWLPIWAGVLLWQHASLISEAHRLQDSRLLQMSIQKLATSIKVAAIFQAIIMAIFAFYVALIVFAIGFNAFF</sequence>
<dbReference type="Proteomes" id="UP001139103">
    <property type="component" value="Unassembled WGS sequence"/>
</dbReference>
<protein>
    <submittedName>
        <fullName evidence="2">DUF5362 domain-containing protein</fullName>
    </submittedName>
</protein>